<evidence type="ECO:0000256" key="6">
    <source>
        <dbReference type="ARBA" id="ARBA00023163"/>
    </source>
</evidence>
<dbReference type="Gene3D" id="3.40.50.2300">
    <property type="match status" value="1"/>
</dbReference>
<evidence type="ECO:0000256" key="1">
    <source>
        <dbReference type="ARBA" id="ARBA00004123"/>
    </source>
</evidence>
<evidence type="ECO:0000313" key="10">
    <source>
        <dbReference type="EMBL" id="CAG7590926.1"/>
    </source>
</evidence>
<dbReference type="SUPFAM" id="SSF52172">
    <property type="entry name" value="CheY-like"/>
    <property type="match status" value="1"/>
</dbReference>
<dbReference type="InterPro" id="IPR002197">
    <property type="entry name" value="HTH_Fis"/>
</dbReference>
<evidence type="ECO:0000256" key="3">
    <source>
        <dbReference type="ARBA" id="ARBA00022741"/>
    </source>
</evidence>
<dbReference type="Gene3D" id="1.10.10.60">
    <property type="entry name" value="Homeodomain-like"/>
    <property type="match status" value="1"/>
</dbReference>
<evidence type="ECO:0000259" key="8">
    <source>
        <dbReference type="PROSITE" id="PS50045"/>
    </source>
</evidence>
<dbReference type="Gene3D" id="3.40.50.300">
    <property type="entry name" value="P-loop containing nucleotide triphosphate hydrolases"/>
    <property type="match status" value="1"/>
</dbReference>
<keyword evidence="6" id="KW-0804">Transcription</keyword>
<keyword evidence="4" id="KW-0067">ATP-binding</keyword>
<dbReference type="GO" id="GO:0043565">
    <property type="term" value="F:sequence-specific DNA binding"/>
    <property type="evidence" value="ECO:0007669"/>
    <property type="project" value="InterPro"/>
</dbReference>
<protein>
    <submittedName>
        <fullName evidence="10">Sigma-54-dependent Fis family transcriptional regulator</fullName>
    </submittedName>
</protein>
<dbReference type="InterPro" id="IPR025944">
    <property type="entry name" value="Sigma_54_int_dom_CS"/>
</dbReference>
<dbReference type="SUPFAM" id="SSF52540">
    <property type="entry name" value="P-loop containing nucleoside triphosphate hydrolases"/>
    <property type="match status" value="1"/>
</dbReference>
<keyword evidence="2 7" id="KW-0597">Phosphoprotein</keyword>
<sequence length="444" mass="50126">MADILIVDDKADIRELISEVLQEEFKYTVACAKDTQGALEQLSTNPKIVILDIWLEGNHMDGVGLLKITKQRLPKTQIIMISGHGNIDIAVKTIKLGAYDFIEKPFKTAKLLIMVKRAMEKYLLLNENNRLKSKQEGLEIIGQSKQIIKLRSLIDSIALKSNSRVVITGGHGAGKATVAQVIHNKSSRYEKPFLYWHVTNKSQDVITRDLFGDETMSSVFTKADGGTLFINDFLRMSLETQSELLQILKNSAVGNYNFDVRIIAATTGSPEQALSEGSLSEALYYNLNIARINLPLLSQRKEDIELLSKEFINLVAEACGNSIQELSKDILKLLKFYDWPGNVRQLKNVIEWLIIVANSQQKQEITIDMLPAEILSNNGYSRNIVSNNDLFDKPIKEARDIFEKSYIEVQLEKFNGNISKTADFIKMDRAALHRKIKCLQEESC</sequence>
<dbReference type="InterPro" id="IPR011006">
    <property type="entry name" value="CheY-like_superfamily"/>
</dbReference>
<name>A0A8S4BW92_9ACAR</name>
<feature type="domain" description="Sigma-54 factor interaction" evidence="8">
    <location>
        <begin position="140"/>
        <end position="355"/>
    </location>
</feature>
<dbReference type="GO" id="GO:0000160">
    <property type="term" value="P:phosphorelay signal transduction system"/>
    <property type="evidence" value="ECO:0007669"/>
    <property type="project" value="InterPro"/>
</dbReference>
<dbReference type="Pfam" id="PF25601">
    <property type="entry name" value="AAA_lid_14"/>
    <property type="match status" value="1"/>
</dbReference>
<dbReference type="PROSITE" id="PS50110">
    <property type="entry name" value="RESPONSE_REGULATORY"/>
    <property type="match status" value="1"/>
</dbReference>
<feature type="modified residue" description="4-aspartylphosphate" evidence="7">
    <location>
        <position position="52"/>
    </location>
</feature>
<comment type="caution">
    <text evidence="10">The sequence shown here is derived from an EMBL/GenBank/DDBJ whole genome shotgun (WGS) entry which is preliminary data.</text>
</comment>
<dbReference type="InterPro" id="IPR001789">
    <property type="entry name" value="Sig_transdc_resp-reg_receiver"/>
</dbReference>
<dbReference type="GO" id="GO:0005524">
    <property type="term" value="F:ATP binding"/>
    <property type="evidence" value="ECO:0007669"/>
    <property type="project" value="UniProtKB-KW"/>
</dbReference>
<evidence type="ECO:0000313" key="11">
    <source>
        <dbReference type="Proteomes" id="UP000837675"/>
    </source>
</evidence>
<dbReference type="EMBL" id="CAJVAF010000137">
    <property type="protein sequence ID" value="CAG7590926.1"/>
    <property type="molecule type" value="Genomic_DNA"/>
</dbReference>
<dbReference type="Pfam" id="PF02954">
    <property type="entry name" value="HTH_8"/>
    <property type="match status" value="1"/>
</dbReference>
<dbReference type="InterPro" id="IPR009057">
    <property type="entry name" value="Homeodomain-like_sf"/>
</dbReference>
<evidence type="ECO:0000256" key="7">
    <source>
        <dbReference type="PROSITE-ProRule" id="PRU00169"/>
    </source>
</evidence>
<dbReference type="SMART" id="SM00448">
    <property type="entry name" value="REC"/>
    <property type="match status" value="1"/>
</dbReference>
<dbReference type="AlphaFoldDB" id="A0A8S4BW92"/>
<evidence type="ECO:0000259" key="9">
    <source>
        <dbReference type="PROSITE" id="PS50110"/>
    </source>
</evidence>
<dbReference type="Pfam" id="PF00158">
    <property type="entry name" value="Sigma54_activat"/>
    <property type="match status" value="1"/>
</dbReference>
<dbReference type="PANTHER" id="PTHR32071">
    <property type="entry name" value="TRANSCRIPTIONAL REGULATORY PROTEIN"/>
    <property type="match status" value="1"/>
</dbReference>
<accession>A0A8S4BW92</accession>
<dbReference type="InterPro" id="IPR058031">
    <property type="entry name" value="AAA_lid_NorR"/>
</dbReference>
<dbReference type="GO" id="GO:0005634">
    <property type="term" value="C:nucleus"/>
    <property type="evidence" value="ECO:0007669"/>
    <property type="project" value="UniProtKB-SubCell"/>
</dbReference>
<dbReference type="PANTHER" id="PTHR32071:SF17">
    <property type="entry name" value="TRANSCRIPTIONAL REGULATOR (NTRC FAMILY)"/>
    <property type="match status" value="1"/>
</dbReference>
<dbReference type="GO" id="GO:0006355">
    <property type="term" value="P:regulation of DNA-templated transcription"/>
    <property type="evidence" value="ECO:0007669"/>
    <property type="project" value="InterPro"/>
</dbReference>
<keyword evidence="11" id="KW-1185">Reference proteome</keyword>
<evidence type="ECO:0000256" key="5">
    <source>
        <dbReference type="ARBA" id="ARBA00023015"/>
    </source>
</evidence>
<proteinExistence type="predicted"/>
<evidence type="ECO:0000256" key="2">
    <source>
        <dbReference type="ARBA" id="ARBA00022553"/>
    </source>
</evidence>
<keyword evidence="5" id="KW-0805">Transcription regulation</keyword>
<dbReference type="CDD" id="cd00009">
    <property type="entry name" value="AAA"/>
    <property type="match status" value="1"/>
</dbReference>
<organism evidence="10 11">
    <name type="scientific">Hyalomma marginatum</name>
    <dbReference type="NCBI Taxonomy" id="34627"/>
    <lineage>
        <taxon>Eukaryota</taxon>
        <taxon>Metazoa</taxon>
        <taxon>Ecdysozoa</taxon>
        <taxon>Arthropoda</taxon>
        <taxon>Chelicerata</taxon>
        <taxon>Arachnida</taxon>
        <taxon>Acari</taxon>
        <taxon>Parasitiformes</taxon>
        <taxon>Ixodida</taxon>
        <taxon>Ixodoidea</taxon>
        <taxon>Ixodidae</taxon>
        <taxon>Hyalomminae</taxon>
        <taxon>Hyalomma</taxon>
    </lineage>
</organism>
<comment type="subcellular location">
    <subcellularLocation>
        <location evidence="1">Nucleus</location>
    </subcellularLocation>
</comment>
<feature type="domain" description="Response regulatory" evidence="9">
    <location>
        <begin position="3"/>
        <end position="119"/>
    </location>
</feature>
<dbReference type="PROSITE" id="PS00688">
    <property type="entry name" value="SIGMA54_INTERACT_3"/>
    <property type="match status" value="1"/>
</dbReference>
<dbReference type="InterPro" id="IPR002078">
    <property type="entry name" value="Sigma_54_int"/>
</dbReference>
<dbReference type="Pfam" id="PF00072">
    <property type="entry name" value="Response_reg"/>
    <property type="match status" value="1"/>
</dbReference>
<dbReference type="PROSITE" id="PS50045">
    <property type="entry name" value="SIGMA54_INTERACT_4"/>
    <property type="match status" value="1"/>
</dbReference>
<dbReference type="Proteomes" id="UP000837675">
    <property type="component" value="Unassembled WGS sequence"/>
</dbReference>
<gene>
    <name evidence="10" type="ORF">MHYMCMPASI_00371</name>
</gene>
<keyword evidence="3" id="KW-0547">Nucleotide-binding</keyword>
<dbReference type="InterPro" id="IPR027417">
    <property type="entry name" value="P-loop_NTPase"/>
</dbReference>
<reference evidence="10" key="1">
    <citation type="submission" date="2021-06" db="EMBL/GenBank/DDBJ databases">
        <authorList>
            <person name="Nardi T."/>
            <person name="Nardi T."/>
        </authorList>
    </citation>
    <scope>NUCLEOTIDE SEQUENCE</scope>
</reference>
<evidence type="ECO:0000256" key="4">
    <source>
        <dbReference type="ARBA" id="ARBA00022840"/>
    </source>
</evidence>
<dbReference type="SUPFAM" id="SSF46689">
    <property type="entry name" value="Homeodomain-like"/>
    <property type="match status" value="1"/>
</dbReference>
<dbReference type="Gene3D" id="1.10.8.60">
    <property type="match status" value="1"/>
</dbReference>